<feature type="binding site" evidence="5">
    <location>
        <position position="174"/>
    </location>
    <ligand>
        <name>adenosylcob(III)alamin</name>
        <dbReference type="ChEBI" id="CHEBI:18408"/>
    </ligand>
</feature>
<dbReference type="Proteomes" id="UP000306196">
    <property type="component" value="Unassembled WGS sequence"/>
</dbReference>
<dbReference type="RefSeq" id="WP_138084156.1">
    <property type="nucleotide sequence ID" value="NZ_VAUV01000001.1"/>
</dbReference>
<dbReference type="HAMAP" id="MF_00601">
    <property type="entry name" value="EutC"/>
    <property type="match status" value="1"/>
</dbReference>
<comment type="function">
    <text evidence="5">Catalyzes the deamination of various vicinal amino-alcohols to oxo compounds. Allows this organism to utilize ethanolamine as the sole source of nitrogen and carbon in the presence of external vitamin B12.</text>
</comment>
<feature type="binding site" evidence="5">
    <location>
        <position position="153"/>
    </location>
    <ligand>
        <name>adenosylcob(III)alamin</name>
        <dbReference type="ChEBI" id="CHEBI:18408"/>
    </ligand>
</feature>
<dbReference type="GO" id="GO:0009350">
    <property type="term" value="C:ethanolamine ammonia-lyase complex"/>
    <property type="evidence" value="ECO:0007669"/>
    <property type="project" value="UniProtKB-UniRule"/>
</dbReference>
<reference evidence="7 8" key="1">
    <citation type="submission" date="2019-05" db="EMBL/GenBank/DDBJ databases">
        <title>Verrucobacter flavum gen. nov., sp. nov. a new member of the family Verrucomicrobiaceae.</title>
        <authorList>
            <person name="Szuroczki S."/>
            <person name="Abbaszade G."/>
            <person name="Szabo A."/>
            <person name="Felfoldi T."/>
            <person name="Schumann P."/>
            <person name="Boka K."/>
            <person name="Keki Z."/>
            <person name="Toumi M."/>
            <person name="Toth E."/>
        </authorList>
    </citation>
    <scope>NUCLEOTIDE SEQUENCE [LARGE SCALE GENOMIC DNA]</scope>
    <source>
        <strain evidence="7 8">MG-N-17</strain>
    </source>
</reference>
<dbReference type="OrthoDB" id="114248at2"/>
<comment type="subunit">
    <text evidence="5">The basic unit is a heterodimer which dimerizes to form tetramers. The heterotetramers trimerize; 6 large subunits form a core ring with 6 small subunits projecting outwards.</text>
</comment>
<evidence type="ECO:0000256" key="2">
    <source>
        <dbReference type="ARBA" id="ARBA00023239"/>
    </source>
</evidence>
<gene>
    <name evidence="5" type="primary">eutC</name>
    <name evidence="7" type="ORF">FEM03_00185</name>
</gene>
<keyword evidence="4 5" id="KW-1283">Bacterial microcompartment</keyword>
<comment type="similarity">
    <text evidence="5">Belongs to the EutC family.</text>
</comment>
<dbReference type="InterPro" id="IPR009246">
    <property type="entry name" value="EutC"/>
</dbReference>
<evidence type="ECO:0000313" key="8">
    <source>
        <dbReference type="Proteomes" id="UP000306196"/>
    </source>
</evidence>
<organism evidence="7 8">
    <name type="scientific">Phragmitibacter flavus</name>
    <dbReference type="NCBI Taxonomy" id="2576071"/>
    <lineage>
        <taxon>Bacteria</taxon>
        <taxon>Pseudomonadati</taxon>
        <taxon>Verrucomicrobiota</taxon>
        <taxon>Verrucomicrobiia</taxon>
        <taxon>Verrucomicrobiales</taxon>
        <taxon>Verrucomicrobiaceae</taxon>
        <taxon>Phragmitibacter</taxon>
    </lineage>
</organism>
<dbReference type="GO" id="GO:0046336">
    <property type="term" value="P:ethanolamine catabolic process"/>
    <property type="evidence" value="ECO:0007669"/>
    <property type="project" value="UniProtKB-UniRule"/>
</dbReference>
<dbReference type="GO" id="GO:0031471">
    <property type="term" value="C:ethanolamine degradation polyhedral organelle"/>
    <property type="evidence" value="ECO:0007669"/>
    <property type="project" value="UniProtKB-UniRule"/>
</dbReference>
<comment type="cofactor">
    <cofactor evidence="5">
        <name>adenosylcob(III)alamin</name>
        <dbReference type="ChEBI" id="CHEBI:18408"/>
    </cofactor>
    <text evidence="5">Binds between the large and small subunits.</text>
</comment>
<protein>
    <recommendedName>
        <fullName evidence="5">Ethanolamine ammonia-lyase small subunit</fullName>
        <shortName evidence="5">EAL small subunit</shortName>
        <ecNumber evidence="5">4.3.1.7</ecNumber>
    </recommendedName>
</protein>
<keyword evidence="8" id="KW-1185">Reference proteome</keyword>
<evidence type="ECO:0000256" key="3">
    <source>
        <dbReference type="ARBA" id="ARBA00023285"/>
    </source>
</evidence>
<dbReference type="EMBL" id="VAUV01000001">
    <property type="protein sequence ID" value="TLD72532.1"/>
    <property type="molecule type" value="Genomic_DNA"/>
</dbReference>
<comment type="subcellular location">
    <subcellularLocation>
        <location evidence="5">Bacterial microcompartment</location>
    </subcellularLocation>
</comment>
<keyword evidence="1 5" id="KW-0846">Cobalamin</keyword>
<evidence type="ECO:0000256" key="1">
    <source>
        <dbReference type="ARBA" id="ARBA00022628"/>
    </source>
</evidence>
<dbReference type="Gene3D" id="1.10.30.40">
    <property type="entry name" value="Ethanolamine ammonia-lyase light chain (EutC), N-terminal domain"/>
    <property type="match status" value="1"/>
</dbReference>
<dbReference type="EC" id="4.3.1.7" evidence="5"/>
<evidence type="ECO:0000256" key="5">
    <source>
        <dbReference type="HAMAP-Rule" id="MF_00601"/>
    </source>
</evidence>
<dbReference type="PIRSF" id="PIRSF018982">
    <property type="entry name" value="EutC"/>
    <property type="match status" value="1"/>
</dbReference>
<dbReference type="GO" id="GO:0031419">
    <property type="term" value="F:cobalamin binding"/>
    <property type="evidence" value="ECO:0007669"/>
    <property type="project" value="UniProtKB-UniRule"/>
</dbReference>
<dbReference type="PANTHER" id="PTHR39330:SF1">
    <property type="entry name" value="ETHANOLAMINE AMMONIA-LYASE SMALL SUBUNIT"/>
    <property type="match status" value="1"/>
</dbReference>
<dbReference type="NCBIfam" id="NF003971">
    <property type="entry name" value="PRK05465.1"/>
    <property type="match status" value="1"/>
</dbReference>
<dbReference type="Pfam" id="PF05985">
    <property type="entry name" value="EutC"/>
    <property type="match status" value="1"/>
</dbReference>
<dbReference type="InterPro" id="IPR042255">
    <property type="entry name" value="EutC_N"/>
</dbReference>
<evidence type="ECO:0000256" key="4">
    <source>
        <dbReference type="ARBA" id="ARBA00024446"/>
    </source>
</evidence>
<dbReference type="GO" id="GO:0008851">
    <property type="term" value="F:ethanolamine ammonia-lyase activity"/>
    <property type="evidence" value="ECO:0007669"/>
    <property type="project" value="UniProtKB-UniRule"/>
</dbReference>
<dbReference type="AlphaFoldDB" id="A0A5R8KJR5"/>
<dbReference type="InterPro" id="IPR042251">
    <property type="entry name" value="EutC_C"/>
</dbReference>
<dbReference type="Gene3D" id="3.40.50.11240">
    <property type="entry name" value="Ethanolamine ammonia-lyase light chain (EutC)"/>
    <property type="match status" value="1"/>
</dbReference>
<feature type="region of interest" description="Disordered" evidence="6">
    <location>
        <begin position="242"/>
        <end position="261"/>
    </location>
</feature>
<feature type="binding site" evidence="5">
    <location>
        <position position="203"/>
    </location>
    <ligand>
        <name>adenosylcob(III)alamin</name>
        <dbReference type="ChEBI" id="CHEBI:18408"/>
    </ligand>
</feature>
<accession>A0A5R8KJR5</accession>
<proteinExistence type="inferred from homology"/>
<comment type="catalytic activity">
    <reaction evidence="5">
        <text>ethanolamine = acetaldehyde + NH4(+)</text>
        <dbReference type="Rhea" id="RHEA:15313"/>
        <dbReference type="ChEBI" id="CHEBI:15343"/>
        <dbReference type="ChEBI" id="CHEBI:28938"/>
        <dbReference type="ChEBI" id="CHEBI:57603"/>
        <dbReference type="EC" id="4.3.1.7"/>
    </reaction>
</comment>
<comment type="caution">
    <text evidence="7">The sequence shown here is derived from an EMBL/GenBank/DDBJ whole genome shotgun (WGS) entry which is preliminary data.</text>
</comment>
<dbReference type="UniPathway" id="UPA00560"/>
<comment type="pathway">
    <text evidence="5">Amine and polyamine degradation; ethanolamine degradation.</text>
</comment>
<name>A0A5R8KJR5_9BACT</name>
<evidence type="ECO:0000256" key="6">
    <source>
        <dbReference type="SAM" id="MobiDB-lite"/>
    </source>
</evidence>
<dbReference type="PANTHER" id="PTHR39330">
    <property type="entry name" value="ETHANOLAMINE AMMONIA-LYASE LIGHT CHAIN"/>
    <property type="match status" value="1"/>
</dbReference>
<sequence>MAVKDAWTHLKEFTAARIALGRVGGSVPTGPLLDFRLSHARARDAVLTPFEPEVLGTELEALGEEVVLLQSGAEDRAIYLRRPDYGRRLDEDSARLLKERENEEADLVLVLSDGLSTSAVMKQAVPLLEILLPMLRRDGWKLAPICVVKHGRVAVQDEIGEILNAKVSLMLLGERPGLGSPDSLGAYFTYEPKVGRSDADRNCVSNIRPEGLPLAAAAVKLCYLLNASRELKLSGVELKDESPLLERGEETSSLGTVGDGG</sequence>
<keyword evidence="3 5" id="KW-0170">Cobalt</keyword>
<evidence type="ECO:0000313" key="7">
    <source>
        <dbReference type="EMBL" id="TLD72532.1"/>
    </source>
</evidence>
<dbReference type="GO" id="GO:0006520">
    <property type="term" value="P:amino acid metabolic process"/>
    <property type="evidence" value="ECO:0007669"/>
    <property type="project" value="InterPro"/>
</dbReference>
<keyword evidence="2 5" id="KW-0456">Lyase</keyword>